<dbReference type="EMBL" id="BMLI01000004">
    <property type="protein sequence ID" value="GGN13503.1"/>
    <property type="molecule type" value="Genomic_DNA"/>
</dbReference>
<feature type="domain" description="AB hydrolase-1" evidence="1">
    <location>
        <begin position="14"/>
        <end position="145"/>
    </location>
</feature>
<dbReference type="Pfam" id="PF12697">
    <property type="entry name" value="Abhydrolase_6"/>
    <property type="match status" value="1"/>
</dbReference>
<gene>
    <name evidence="2" type="ORF">GCM10010967_57100</name>
</gene>
<dbReference type="InterPro" id="IPR029058">
    <property type="entry name" value="AB_hydrolase_fold"/>
</dbReference>
<dbReference type="InterPro" id="IPR000073">
    <property type="entry name" value="AB_hydrolase_1"/>
</dbReference>
<dbReference type="SUPFAM" id="SSF53474">
    <property type="entry name" value="alpha/beta-Hydrolases"/>
    <property type="match status" value="1"/>
</dbReference>
<sequence length="190" mass="21136">MKFLSNSIMMTKQVIFFHGGGSEGDFEADKKLVDSLKAHLGSSFDVQYPFLPDDGSPDLGRRRQIGSAIAGSEDGVILVGHSFGASMLLAALSETEVTRTIAGIFLIATPFWQGTEDWVEPFKLRPDFARQIDRRIPLYLYHCLDDEDVPVEQFAIYKQHLPWATFREITTGGHQFNDDLGVVAADIAQL</sequence>
<proteinExistence type="predicted"/>
<dbReference type="Proteomes" id="UP000632339">
    <property type="component" value="Unassembled WGS sequence"/>
</dbReference>
<dbReference type="Gene3D" id="3.40.50.1820">
    <property type="entry name" value="alpha/beta hydrolase"/>
    <property type="match status" value="1"/>
</dbReference>
<comment type="caution">
    <text evidence="2">The sequence shown here is derived from an EMBL/GenBank/DDBJ whole genome shotgun (WGS) entry which is preliminary data.</text>
</comment>
<accession>A0ABQ2IME5</accession>
<name>A0ABQ2IME5_9BACT</name>
<evidence type="ECO:0000259" key="1">
    <source>
        <dbReference type="Pfam" id="PF12697"/>
    </source>
</evidence>
<protein>
    <recommendedName>
        <fullName evidence="1">AB hydrolase-1 domain-containing protein</fullName>
    </recommendedName>
</protein>
<evidence type="ECO:0000313" key="2">
    <source>
        <dbReference type="EMBL" id="GGN13503.1"/>
    </source>
</evidence>
<dbReference type="RefSeq" id="WP_229208015.1">
    <property type="nucleotide sequence ID" value="NZ_BMLI01000004.1"/>
</dbReference>
<organism evidence="2 3">
    <name type="scientific">Dyadobacter beijingensis</name>
    <dbReference type="NCBI Taxonomy" id="365489"/>
    <lineage>
        <taxon>Bacteria</taxon>
        <taxon>Pseudomonadati</taxon>
        <taxon>Bacteroidota</taxon>
        <taxon>Cytophagia</taxon>
        <taxon>Cytophagales</taxon>
        <taxon>Spirosomataceae</taxon>
        <taxon>Dyadobacter</taxon>
    </lineage>
</organism>
<evidence type="ECO:0000313" key="3">
    <source>
        <dbReference type="Proteomes" id="UP000632339"/>
    </source>
</evidence>
<keyword evidence="3" id="KW-1185">Reference proteome</keyword>
<reference evidence="3" key="1">
    <citation type="journal article" date="2019" name="Int. J. Syst. Evol. Microbiol.">
        <title>The Global Catalogue of Microorganisms (GCM) 10K type strain sequencing project: providing services to taxonomists for standard genome sequencing and annotation.</title>
        <authorList>
            <consortium name="The Broad Institute Genomics Platform"/>
            <consortium name="The Broad Institute Genome Sequencing Center for Infectious Disease"/>
            <person name="Wu L."/>
            <person name="Ma J."/>
        </authorList>
    </citation>
    <scope>NUCLEOTIDE SEQUENCE [LARGE SCALE GENOMIC DNA]</scope>
    <source>
        <strain evidence="3">CGMCC 1.6375</strain>
    </source>
</reference>